<feature type="region of interest" description="Disordered" evidence="2">
    <location>
        <begin position="133"/>
        <end position="194"/>
    </location>
</feature>
<dbReference type="EMBL" id="OCSU01000001">
    <property type="protein sequence ID" value="SOE51541.1"/>
    <property type="molecule type" value="Genomic_DNA"/>
</dbReference>
<sequence>MNDVTCGGFSRAGKEPAGWLAGLRASLRRLPRARPGERVAIDGLPEKWSALARGAVHAIYTAAGSRACDALIWNTAREAGLANVTVVRALPREDAAAQLRALGFADGERAQGWPRHFNVLTMAVEGMQADESDVLGVSGGTRSTGTLGMPDASDDASSVSGISGTPAATGASSAPDASSLSTIQSASPAPEPSAARVRAALRALAKRGLRSHSLCVVEGAERWFSWNDPAGLRREGDLLARWCAKRRVSLILIFRTEPIIRGEAPRAHVPPAHAYESSGALHVRFAGVARMGEVAGELRWHVDFWRTGHTLIANETCALRLSASGALAAQLEPPCHGRIPSKYLADDEQRTVVVSSLAVGEAWLPGDWELQPDNAAVFAACADARAATVVFALDGGTPLADLCEMIHALRRQCGGALKIAVAQRGETIGLHYELLLLRVGADRILGRDLPISGLLSALRSLQGHVHTRAIVDDTAAALVAAQPDRAGGYAPLPAFCERVGAALQRGALLALPHVLVELTLRADVSHLDALCATLSRQPGRLATVDATHLYLFLFACEPPDAQDRLAQVFTPSAARLFDDRKLYAGSRIAAQLELMRERARHTRSPDYSDVLPVAASSSAGAPPGVTDVGVGMRWVPVGGAVVDARQVGARCPAERCPLPVRREESA</sequence>
<keyword evidence="4" id="KW-1185">Reference proteome</keyword>
<dbReference type="Pfam" id="PF10995">
    <property type="entry name" value="CBP_BcsE"/>
    <property type="match status" value="1"/>
</dbReference>
<dbReference type="OrthoDB" id="5840260at2"/>
<dbReference type="GO" id="GO:0035438">
    <property type="term" value="F:cyclic-di-GMP binding"/>
    <property type="evidence" value="ECO:0007669"/>
    <property type="project" value="InterPro"/>
</dbReference>
<reference evidence="3 4" key="1">
    <citation type="submission" date="2017-09" db="EMBL/GenBank/DDBJ databases">
        <authorList>
            <person name="Varghese N."/>
            <person name="Submissions S."/>
        </authorList>
    </citation>
    <scope>NUCLEOTIDE SEQUENCE [LARGE SCALE GENOMIC DNA]</scope>
    <source>
        <strain evidence="3 4">OK806</strain>
    </source>
</reference>
<comment type="caution">
    <text evidence="3">The sequence shown here is derived from an EMBL/GenBank/DDBJ whole genome shotgun (WGS) entry which is preliminary data.</text>
</comment>
<dbReference type="RefSeq" id="WP_062640174.1">
    <property type="nucleotide sequence ID" value="NZ_FCOG02000076.1"/>
</dbReference>
<dbReference type="NCBIfam" id="TIGR03369">
    <property type="entry name" value="cellulose_bcsE"/>
    <property type="match status" value="1"/>
</dbReference>
<name>A0A7Z7N114_9BURK</name>
<proteinExistence type="predicted"/>
<dbReference type="AlphaFoldDB" id="A0A7Z7N114"/>
<gene>
    <name evidence="3" type="ORF">SAMN05446927_0479</name>
</gene>
<dbReference type="InterPro" id="IPR017745">
    <property type="entry name" value="BcsE"/>
</dbReference>
<evidence type="ECO:0000313" key="4">
    <source>
        <dbReference type="Proteomes" id="UP000219522"/>
    </source>
</evidence>
<protein>
    <recommendedName>
        <fullName evidence="1">Cellulose biosynthesis protein BcsE</fullName>
    </recommendedName>
</protein>
<evidence type="ECO:0000256" key="1">
    <source>
        <dbReference type="NCBIfam" id="TIGR03369"/>
    </source>
</evidence>
<evidence type="ECO:0000256" key="2">
    <source>
        <dbReference type="SAM" id="MobiDB-lite"/>
    </source>
</evidence>
<feature type="compositionally biased region" description="Low complexity" evidence="2">
    <location>
        <begin position="163"/>
        <end position="194"/>
    </location>
</feature>
<dbReference type="Proteomes" id="UP000219522">
    <property type="component" value="Unassembled WGS sequence"/>
</dbReference>
<accession>A0A7Z7N114</accession>
<evidence type="ECO:0000313" key="3">
    <source>
        <dbReference type="EMBL" id="SOE51541.1"/>
    </source>
</evidence>
<organism evidence="3 4">
    <name type="scientific">Caballeronia arationis</name>
    <dbReference type="NCBI Taxonomy" id="1777142"/>
    <lineage>
        <taxon>Bacteria</taxon>
        <taxon>Pseudomonadati</taxon>
        <taxon>Pseudomonadota</taxon>
        <taxon>Betaproteobacteria</taxon>
        <taxon>Burkholderiales</taxon>
        <taxon>Burkholderiaceae</taxon>
        <taxon>Caballeronia</taxon>
    </lineage>
</organism>